<dbReference type="InterPro" id="IPR004101">
    <property type="entry name" value="Mur_ligase_C"/>
</dbReference>
<evidence type="ECO:0000256" key="14">
    <source>
        <dbReference type="HAMAP-Rule" id="MF_00046"/>
    </source>
</evidence>
<keyword evidence="10 14" id="KW-0573">Peptidoglycan synthesis</keyword>
<comment type="subcellular location">
    <subcellularLocation>
        <location evidence="1 14">Cytoplasm</location>
    </subcellularLocation>
</comment>
<dbReference type="Proteomes" id="UP000250222">
    <property type="component" value="Unassembled WGS sequence"/>
</dbReference>
<dbReference type="InterPro" id="IPR005758">
    <property type="entry name" value="UDP-N-AcMur_Ala_ligase_MurC"/>
</dbReference>
<keyword evidence="6 14" id="KW-0132">Cell division</keyword>
<gene>
    <name evidence="14" type="primary">murC</name>
    <name evidence="18" type="ORF">SAMN05216184_10570</name>
</gene>
<dbReference type="SUPFAM" id="SSF53244">
    <property type="entry name" value="MurD-like peptide ligases, peptide-binding domain"/>
    <property type="match status" value="1"/>
</dbReference>
<keyword evidence="19" id="KW-1185">Reference proteome</keyword>
<dbReference type="InterPro" id="IPR013221">
    <property type="entry name" value="Mur_ligase_cen"/>
</dbReference>
<feature type="domain" description="Mur ligase C-terminal" evidence="16">
    <location>
        <begin position="310"/>
        <end position="436"/>
    </location>
</feature>
<comment type="function">
    <text evidence="14">Cell wall formation.</text>
</comment>
<evidence type="ECO:0000256" key="5">
    <source>
        <dbReference type="ARBA" id="ARBA00022598"/>
    </source>
</evidence>
<dbReference type="Pfam" id="PF01225">
    <property type="entry name" value="Mur_ligase"/>
    <property type="match status" value="1"/>
</dbReference>
<dbReference type="InterPro" id="IPR000713">
    <property type="entry name" value="Mur_ligase_N"/>
</dbReference>
<dbReference type="InterPro" id="IPR036565">
    <property type="entry name" value="Mur-like_cat_sf"/>
</dbReference>
<dbReference type="Gene3D" id="3.40.50.720">
    <property type="entry name" value="NAD(P)-binding Rossmann-like Domain"/>
    <property type="match status" value="1"/>
</dbReference>
<evidence type="ECO:0000256" key="8">
    <source>
        <dbReference type="ARBA" id="ARBA00022840"/>
    </source>
</evidence>
<proteinExistence type="inferred from homology"/>
<reference evidence="18 19" key="1">
    <citation type="submission" date="2016-10" db="EMBL/GenBank/DDBJ databases">
        <authorList>
            <person name="Cai Z."/>
        </authorList>
    </citation>
    <scope>NUCLEOTIDE SEQUENCE [LARGE SCALE GENOMIC DNA]</scope>
    <source>
        <strain evidence="18 19">CGMCC 1.10826</strain>
    </source>
</reference>
<evidence type="ECO:0000256" key="3">
    <source>
        <dbReference type="ARBA" id="ARBA00012211"/>
    </source>
</evidence>
<dbReference type="Pfam" id="PF02875">
    <property type="entry name" value="Mur_ligase_C"/>
    <property type="match status" value="1"/>
</dbReference>
<dbReference type="EMBL" id="UETB01000005">
    <property type="protein sequence ID" value="SSA41809.1"/>
    <property type="molecule type" value="Genomic_DNA"/>
</dbReference>
<dbReference type="SUPFAM" id="SSF51984">
    <property type="entry name" value="MurCD N-terminal domain"/>
    <property type="match status" value="1"/>
</dbReference>
<keyword evidence="12 14" id="KW-0961">Cell wall biogenesis/degradation</keyword>
<dbReference type="EC" id="6.3.2.8" evidence="3 14"/>
<dbReference type="AlphaFoldDB" id="A0A2Y9AGZ0"/>
<dbReference type="PANTHER" id="PTHR43445:SF3">
    <property type="entry name" value="UDP-N-ACETYLMURAMATE--L-ALANINE LIGASE"/>
    <property type="match status" value="1"/>
</dbReference>
<evidence type="ECO:0000256" key="6">
    <source>
        <dbReference type="ARBA" id="ARBA00022618"/>
    </source>
</evidence>
<dbReference type="PANTHER" id="PTHR43445">
    <property type="entry name" value="UDP-N-ACETYLMURAMATE--L-ALANINE LIGASE-RELATED"/>
    <property type="match status" value="1"/>
</dbReference>
<evidence type="ECO:0000313" key="18">
    <source>
        <dbReference type="EMBL" id="SSA41809.1"/>
    </source>
</evidence>
<keyword evidence="8 14" id="KW-0067">ATP-binding</keyword>
<evidence type="ECO:0000256" key="1">
    <source>
        <dbReference type="ARBA" id="ARBA00004496"/>
    </source>
</evidence>
<dbReference type="InterPro" id="IPR050061">
    <property type="entry name" value="MurCDEF_pg_biosynth"/>
</dbReference>
<comment type="similarity">
    <text evidence="14">Belongs to the MurCDEF family.</text>
</comment>
<dbReference type="UniPathway" id="UPA00219"/>
<dbReference type="HAMAP" id="MF_00046">
    <property type="entry name" value="MurC"/>
    <property type="match status" value="1"/>
</dbReference>
<keyword evidence="9 14" id="KW-0133">Cell shape</keyword>
<dbReference type="Gene3D" id="3.40.1190.10">
    <property type="entry name" value="Mur-like, catalytic domain"/>
    <property type="match status" value="1"/>
</dbReference>
<accession>A0A2Y9AGZ0</accession>
<name>A0A2Y9AGZ0_9MICO</name>
<dbReference type="RefSeq" id="WP_110852272.1">
    <property type="nucleotide sequence ID" value="NZ_QKLZ01000005.1"/>
</dbReference>
<evidence type="ECO:0000256" key="13">
    <source>
        <dbReference type="ARBA" id="ARBA00047833"/>
    </source>
</evidence>
<dbReference type="GO" id="GO:0008763">
    <property type="term" value="F:UDP-N-acetylmuramate-L-alanine ligase activity"/>
    <property type="evidence" value="ECO:0007669"/>
    <property type="project" value="UniProtKB-UniRule"/>
</dbReference>
<evidence type="ECO:0000256" key="11">
    <source>
        <dbReference type="ARBA" id="ARBA00023306"/>
    </source>
</evidence>
<dbReference type="GO" id="GO:0008360">
    <property type="term" value="P:regulation of cell shape"/>
    <property type="evidence" value="ECO:0007669"/>
    <property type="project" value="UniProtKB-KW"/>
</dbReference>
<comment type="catalytic activity">
    <reaction evidence="13 14">
        <text>UDP-N-acetyl-alpha-D-muramate + L-alanine + ATP = UDP-N-acetyl-alpha-D-muramoyl-L-alanine + ADP + phosphate + H(+)</text>
        <dbReference type="Rhea" id="RHEA:23372"/>
        <dbReference type="ChEBI" id="CHEBI:15378"/>
        <dbReference type="ChEBI" id="CHEBI:30616"/>
        <dbReference type="ChEBI" id="CHEBI:43474"/>
        <dbReference type="ChEBI" id="CHEBI:57972"/>
        <dbReference type="ChEBI" id="CHEBI:70757"/>
        <dbReference type="ChEBI" id="CHEBI:83898"/>
        <dbReference type="ChEBI" id="CHEBI:456216"/>
        <dbReference type="EC" id="6.3.2.8"/>
    </reaction>
</comment>
<dbReference type="SUPFAM" id="SSF53623">
    <property type="entry name" value="MurD-like peptide ligases, catalytic domain"/>
    <property type="match status" value="1"/>
</dbReference>
<keyword evidence="11 14" id="KW-0131">Cell cycle</keyword>
<dbReference type="OrthoDB" id="9804126at2"/>
<keyword evidence="4 14" id="KW-0963">Cytoplasm</keyword>
<evidence type="ECO:0000256" key="10">
    <source>
        <dbReference type="ARBA" id="ARBA00022984"/>
    </source>
</evidence>
<dbReference type="Gene3D" id="3.90.190.20">
    <property type="entry name" value="Mur ligase, C-terminal domain"/>
    <property type="match status" value="1"/>
</dbReference>
<evidence type="ECO:0000256" key="12">
    <source>
        <dbReference type="ARBA" id="ARBA00023316"/>
    </source>
</evidence>
<dbReference type="GO" id="GO:0005524">
    <property type="term" value="F:ATP binding"/>
    <property type="evidence" value="ECO:0007669"/>
    <property type="project" value="UniProtKB-UniRule"/>
</dbReference>
<organism evidence="18 19">
    <name type="scientific">Georgenia satyanarayanai</name>
    <dbReference type="NCBI Taxonomy" id="860221"/>
    <lineage>
        <taxon>Bacteria</taxon>
        <taxon>Bacillati</taxon>
        <taxon>Actinomycetota</taxon>
        <taxon>Actinomycetes</taxon>
        <taxon>Micrococcales</taxon>
        <taxon>Bogoriellaceae</taxon>
        <taxon>Georgenia</taxon>
    </lineage>
</organism>
<keyword evidence="7 14" id="KW-0547">Nucleotide-binding</keyword>
<comment type="pathway">
    <text evidence="2 14">Cell wall biogenesis; peptidoglycan biosynthesis.</text>
</comment>
<evidence type="ECO:0000256" key="4">
    <source>
        <dbReference type="ARBA" id="ARBA00022490"/>
    </source>
</evidence>
<sequence>MSRYHLIGVGGAGMAPVAELLAARGLEVSGSDARDSATLERLRGLGVRARAGHAAAQVPGDATVVVSTAVRPDNPELVRARELGLPVLHRSEALVVAAGEQDFVAVAGAHGKTTTSAMLAVALTEAGADPSYAIGGQVAGLGTGAHLGTGRAFVAEADESDGSFLNYRPAVAVVTNVEPDHLDHYGSREAFEQAFVDFAARVTGVLVVCADDDGALRLARHAPGRVLTYGTGAAPGVGEGHVRISDLAVGAAGARATLGRPGEPPVRLELAVTGAHNVRNATAAWCAGVALGAEPQEMATALGAFRGTGRRFEMRGESAGVRVVDDYAHHPTEVAATLAAARLAAGEGRVVVLFQPHLYSRTQTFAAEFAAALGAADEVVVTDVYAAREDPVQGVDGSLITALADGARYVADRQEAAAAVAALARPGDLVLTMGAGDVTELGPRVLALLTERA</sequence>
<evidence type="ECO:0000259" key="16">
    <source>
        <dbReference type="Pfam" id="PF02875"/>
    </source>
</evidence>
<evidence type="ECO:0000313" key="19">
    <source>
        <dbReference type="Proteomes" id="UP000250222"/>
    </source>
</evidence>
<feature type="domain" description="Mur ligase N-terminal catalytic" evidence="15">
    <location>
        <begin position="4"/>
        <end position="97"/>
    </location>
</feature>
<protein>
    <recommendedName>
        <fullName evidence="3 14">UDP-N-acetylmuramate--L-alanine ligase</fullName>
        <ecNumber evidence="3 14">6.3.2.8</ecNumber>
    </recommendedName>
    <alternativeName>
        <fullName evidence="14">UDP-N-acetylmuramoyl-L-alanine synthetase</fullName>
    </alternativeName>
</protein>
<evidence type="ECO:0000256" key="9">
    <source>
        <dbReference type="ARBA" id="ARBA00022960"/>
    </source>
</evidence>
<evidence type="ECO:0000259" key="15">
    <source>
        <dbReference type="Pfam" id="PF01225"/>
    </source>
</evidence>
<evidence type="ECO:0000259" key="17">
    <source>
        <dbReference type="Pfam" id="PF08245"/>
    </source>
</evidence>
<dbReference type="GO" id="GO:0051301">
    <property type="term" value="P:cell division"/>
    <property type="evidence" value="ECO:0007669"/>
    <property type="project" value="UniProtKB-KW"/>
</dbReference>
<feature type="domain" description="Mur ligase central" evidence="17">
    <location>
        <begin position="106"/>
        <end position="287"/>
    </location>
</feature>
<dbReference type="GO" id="GO:0009252">
    <property type="term" value="P:peptidoglycan biosynthetic process"/>
    <property type="evidence" value="ECO:0007669"/>
    <property type="project" value="UniProtKB-UniRule"/>
</dbReference>
<dbReference type="GO" id="GO:0071555">
    <property type="term" value="P:cell wall organization"/>
    <property type="evidence" value="ECO:0007669"/>
    <property type="project" value="UniProtKB-KW"/>
</dbReference>
<dbReference type="InterPro" id="IPR036615">
    <property type="entry name" value="Mur_ligase_C_dom_sf"/>
</dbReference>
<evidence type="ECO:0000256" key="2">
    <source>
        <dbReference type="ARBA" id="ARBA00004752"/>
    </source>
</evidence>
<dbReference type="GO" id="GO:0005737">
    <property type="term" value="C:cytoplasm"/>
    <property type="evidence" value="ECO:0007669"/>
    <property type="project" value="UniProtKB-SubCell"/>
</dbReference>
<dbReference type="Pfam" id="PF08245">
    <property type="entry name" value="Mur_ligase_M"/>
    <property type="match status" value="1"/>
</dbReference>
<evidence type="ECO:0000256" key="7">
    <source>
        <dbReference type="ARBA" id="ARBA00022741"/>
    </source>
</evidence>
<feature type="binding site" evidence="14">
    <location>
        <begin position="108"/>
        <end position="114"/>
    </location>
    <ligand>
        <name>ATP</name>
        <dbReference type="ChEBI" id="CHEBI:30616"/>
    </ligand>
</feature>
<keyword evidence="5 14" id="KW-0436">Ligase</keyword>
<dbReference type="NCBIfam" id="TIGR01082">
    <property type="entry name" value="murC"/>
    <property type="match status" value="1"/>
</dbReference>